<feature type="domain" description="SNF2 N-terminal" evidence="3">
    <location>
        <begin position="41"/>
        <end position="136"/>
    </location>
</feature>
<dbReference type="Proteomes" id="UP001144157">
    <property type="component" value="Unassembled WGS sequence"/>
</dbReference>
<dbReference type="Pfam" id="PF00176">
    <property type="entry name" value="SNF2-rel_dom"/>
    <property type="match status" value="1"/>
</dbReference>
<protein>
    <recommendedName>
        <fullName evidence="3">SNF2 N-terminal domain-containing protein</fullName>
    </recommendedName>
</protein>
<reference evidence="4" key="1">
    <citation type="submission" date="2022-07" db="EMBL/GenBank/DDBJ databases">
        <title>Taxonomy of Aspergillus series Nigri: significant species reduction supported by multi-species coalescent approaches.</title>
        <authorList>
            <person name="Bian C."/>
            <person name="Kusuya Y."/>
            <person name="Sklenar F."/>
            <person name="D'hooge E."/>
            <person name="Yaguchi T."/>
            <person name="Takahashi H."/>
            <person name="Hubka V."/>
        </authorList>
    </citation>
    <scope>NUCLEOTIDE SEQUENCE</scope>
    <source>
        <strain evidence="4">IFM 56815</strain>
    </source>
</reference>
<proteinExistence type="predicted"/>
<keyword evidence="2" id="KW-0067">ATP-binding</keyword>
<evidence type="ECO:0000259" key="3">
    <source>
        <dbReference type="Pfam" id="PF00176"/>
    </source>
</evidence>
<dbReference type="InterPro" id="IPR038718">
    <property type="entry name" value="SNF2-like_sf"/>
</dbReference>
<sequence length="137" mass="14836">MAAHVDWHAALSEREIPSIQNPAFSRFCHARGTPATRLTDWLQAEREEAATGFFDSDVEPTVLPLGNKNGKSTDNVPDVSVHELVFRNGLSIRGGLLVDDYGLGKSVTTLAAIGKDRATNIIHCSFLILCPAALIHT</sequence>
<accession>A0A9W6EJQ7</accession>
<dbReference type="Gene3D" id="3.40.50.10810">
    <property type="entry name" value="Tandem AAA-ATPase domain"/>
    <property type="match status" value="1"/>
</dbReference>
<dbReference type="InterPro" id="IPR000330">
    <property type="entry name" value="SNF2_N"/>
</dbReference>
<evidence type="ECO:0000313" key="4">
    <source>
        <dbReference type="EMBL" id="GLA81615.1"/>
    </source>
</evidence>
<dbReference type="EMBL" id="BRPE01000002">
    <property type="protein sequence ID" value="GLA81615.1"/>
    <property type="molecule type" value="Genomic_DNA"/>
</dbReference>
<dbReference type="GO" id="GO:0005524">
    <property type="term" value="F:ATP binding"/>
    <property type="evidence" value="ECO:0007669"/>
    <property type="project" value="InterPro"/>
</dbReference>
<evidence type="ECO:0000256" key="2">
    <source>
        <dbReference type="ARBA" id="ARBA00022840"/>
    </source>
</evidence>
<name>A0A9W6EJQ7_ASPTU</name>
<dbReference type="AlphaFoldDB" id="A0A9W6EJQ7"/>
<organism evidence="4 5">
    <name type="scientific">Aspergillus tubingensis</name>
    <dbReference type="NCBI Taxonomy" id="5068"/>
    <lineage>
        <taxon>Eukaryota</taxon>
        <taxon>Fungi</taxon>
        <taxon>Dikarya</taxon>
        <taxon>Ascomycota</taxon>
        <taxon>Pezizomycotina</taxon>
        <taxon>Eurotiomycetes</taxon>
        <taxon>Eurotiomycetidae</taxon>
        <taxon>Eurotiales</taxon>
        <taxon>Aspergillaceae</taxon>
        <taxon>Aspergillus</taxon>
        <taxon>Aspergillus subgen. Circumdati</taxon>
    </lineage>
</organism>
<comment type="caution">
    <text evidence="4">The sequence shown here is derived from an EMBL/GenBank/DDBJ whole genome shotgun (WGS) entry which is preliminary data.</text>
</comment>
<evidence type="ECO:0000313" key="5">
    <source>
        <dbReference type="Proteomes" id="UP001144157"/>
    </source>
</evidence>
<gene>
    <name evidence="4" type="ORF">AtubIFM56815_005275</name>
</gene>
<keyword evidence="1" id="KW-0547">Nucleotide-binding</keyword>
<evidence type="ECO:0000256" key="1">
    <source>
        <dbReference type="ARBA" id="ARBA00022741"/>
    </source>
</evidence>